<dbReference type="InterPro" id="IPR006259">
    <property type="entry name" value="Adenyl_kin_sub"/>
</dbReference>
<keyword evidence="4 6" id="KW-0418">Kinase</keyword>
<feature type="binding site" evidence="6">
    <location>
        <position position="31"/>
    </location>
    <ligand>
        <name>AMP</name>
        <dbReference type="ChEBI" id="CHEBI:456215"/>
    </ligand>
</feature>
<name>A0A1Y4QAU5_9FIRM</name>
<feature type="binding site" evidence="6">
    <location>
        <position position="133"/>
    </location>
    <ligand>
        <name>Zn(2+)</name>
        <dbReference type="ChEBI" id="CHEBI:29105"/>
        <note>structural</note>
    </ligand>
</feature>
<dbReference type="Pfam" id="PF00406">
    <property type="entry name" value="ADK"/>
    <property type="match status" value="1"/>
</dbReference>
<feature type="binding site" evidence="6">
    <location>
        <begin position="136"/>
        <end position="137"/>
    </location>
    <ligand>
        <name>ATP</name>
        <dbReference type="ChEBI" id="CHEBI:30616"/>
    </ligand>
</feature>
<evidence type="ECO:0000259" key="7">
    <source>
        <dbReference type="PROSITE" id="PS50052"/>
    </source>
</evidence>
<comment type="domain">
    <text evidence="6">Consists of three domains, a large central CORE domain and two small peripheral domains, NMPbind and LID, which undergo movements during catalysis. The LID domain closes over the site of phosphoryl transfer upon ATP binding. Assembling and dissambling the active center during each catalytic cycle provides an effective means to prevent ATP hydrolysis. Some bacteria have evolved a zinc-coordinating structure that stabilizes the LID domain.</text>
</comment>
<feature type="domain" description="Guanylate kinase-like" evidence="7">
    <location>
        <begin position="1"/>
        <end position="213"/>
    </location>
</feature>
<evidence type="ECO:0000256" key="2">
    <source>
        <dbReference type="ARBA" id="ARBA00022727"/>
    </source>
</evidence>
<keyword evidence="5 6" id="KW-0067">ATP-binding</keyword>
<reference evidence="8" key="4">
    <citation type="journal article" date="2021" name="PeerJ">
        <title>Extensive microbial diversity within the chicken gut microbiome revealed by metagenomics and culture.</title>
        <authorList>
            <person name="Gilroy R."/>
            <person name="Ravi A."/>
            <person name="Getino M."/>
            <person name="Pursley I."/>
            <person name="Horton D.L."/>
            <person name="Alikhan N.F."/>
            <person name="Baker D."/>
            <person name="Gharbi K."/>
            <person name="Hall N."/>
            <person name="Watson M."/>
            <person name="Adriaenssens E.M."/>
            <person name="Foster-Nyarko E."/>
            <person name="Jarju S."/>
            <person name="Secka A."/>
            <person name="Antonio M."/>
            <person name="Oren A."/>
            <person name="Chaudhuri R.R."/>
            <person name="La Ragione R."/>
            <person name="Hildebrand F."/>
            <person name="Pallen M.J."/>
        </authorList>
    </citation>
    <scope>NUCLEOTIDE SEQUENCE</scope>
    <source>
        <strain evidence="8">CHK193-16274</strain>
    </source>
</reference>
<feature type="region of interest" description="NMP" evidence="6">
    <location>
        <begin position="30"/>
        <end position="59"/>
    </location>
</feature>
<feature type="binding site" evidence="6">
    <location>
        <position position="127"/>
    </location>
    <ligand>
        <name>ATP</name>
        <dbReference type="ChEBI" id="CHEBI:30616"/>
    </ligand>
</feature>
<sequence>MNIILMGPPGAGKGTQAANLVKEYGLTHISTGDIFRKALKEQTKYGVIAKYFMQFGHLVPDDYTIQMVREYLQENEFPNGFVLDGFPRTIIQARELESIAKEFKFNIDAVINLDIELDRLVPRLSGRRTCKECGASFHIEYNPPKVEGVCDACGGELYQRPDESEEAVKVRLDTYEKQTRPLIDYYTMKGQITNINGDQSMEDVFKDIKASLGVK</sequence>
<dbReference type="GO" id="GO:0004017">
    <property type="term" value="F:AMP kinase activity"/>
    <property type="evidence" value="ECO:0007669"/>
    <property type="project" value="UniProtKB-UniRule"/>
</dbReference>
<dbReference type="GeneID" id="94018494"/>
<evidence type="ECO:0000313" key="8">
    <source>
        <dbReference type="EMBL" id="HJF40354.1"/>
    </source>
</evidence>
<evidence type="ECO:0000256" key="3">
    <source>
        <dbReference type="ARBA" id="ARBA00022741"/>
    </source>
</evidence>
<reference evidence="8" key="5">
    <citation type="submission" date="2021-09" db="EMBL/GenBank/DDBJ databases">
        <authorList>
            <person name="Gilroy R."/>
        </authorList>
    </citation>
    <scope>NUCLEOTIDE SEQUENCE</scope>
    <source>
        <strain evidence="8">CHK193-16274</strain>
    </source>
</reference>
<keyword evidence="6" id="KW-0862">Zinc</keyword>
<dbReference type="CDD" id="cd01428">
    <property type="entry name" value="ADK"/>
    <property type="match status" value="1"/>
</dbReference>
<keyword evidence="1 6" id="KW-0808">Transferase</keyword>
<dbReference type="PROSITE" id="PS50052">
    <property type="entry name" value="GUANYLATE_KINASE_2"/>
    <property type="match status" value="1"/>
</dbReference>
<gene>
    <name evidence="6" type="primary">adk</name>
    <name evidence="9" type="ORF">B5E91_10680</name>
    <name evidence="10" type="ORF">DXB31_07340</name>
    <name evidence="8" type="ORF">K8V91_05460</name>
</gene>
<dbReference type="GO" id="GO:0044209">
    <property type="term" value="P:AMP salvage"/>
    <property type="evidence" value="ECO:0007669"/>
    <property type="project" value="UniProtKB-UniRule"/>
</dbReference>
<evidence type="ECO:0000256" key="5">
    <source>
        <dbReference type="ARBA" id="ARBA00022840"/>
    </source>
</evidence>
<evidence type="ECO:0000256" key="4">
    <source>
        <dbReference type="ARBA" id="ARBA00022777"/>
    </source>
</evidence>
<organism evidence="9 11">
    <name type="scientific">Thomasclavelia spiroformis</name>
    <dbReference type="NCBI Taxonomy" id="29348"/>
    <lineage>
        <taxon>Bacteria</taxon>
        <taxon>Bacillati</taxon>
        <taxon>Bacillota</taxon>
        <taxon>Erysipelotrichia</taxon>
        <taxon>Erysipelotrichales</taxon>
        <taxon>Coprobacillaceae</taxon>
        <taxon>Thomasclavelia</taxon>
    </lineage>
</organism>
<dbReference type="EMBL" id="DYWV01000188">
    <property type="protein sequence ID" value="HJF40354.1"/>
    <property type="molecule type" value="Genomic_DNA"/>
</dbReference>
<dbReference type="Proteomes" id="UP000196258">
    <property type="component" value="Unassembled WGS sequence"/>
</dbReference>
<dbReference type="HAMAP" id="MF_00235">
    <property type="entry name" value="Adenylate_kinase_Adk"/>
    <property type="match status" value="1"/>
</dbReference>
<comment type="caution">
    <text evidence="9">The sequence shown here is derived from an EMBL/GenBank/DDBJ whole genome shotgun (WGS) entry which is preliminary data.</text>
</comment>
<proteinExistence type="inferred from homology"/>
<dbReference type="PROSITE" id="PS00113">
    <property type="entry name" value="ADENYLATE_KINASE"/>
    <property type="match status" value="1"/>
</dbReference>
<dbReference type="RefSeq" id="WP_004610092.1">
    <property type="nucleotide sequence ID" value="NZ_CABKNM010000003.1"/>
</dbReference>
<accession>A0A1Y4QAU5</accession>
<dbReference type="GO" id="GO:0008270">
    <property type="term" value="F:zinc ion binding"/>
    <property type="evidence" value="ECO:0007669"/>
    <property type="project" value="UniProtKB-UniRule"/>
</dbReference>
<dbReference type="FunFam" id="3.40.50.300:FF:000106">
    <property type="entry name" value="Adenylate kinase mitochondrial"/>
    <property type="match status" value="1"/>
</dbReference>
<comment type="similarity">
    <text evidence="6">Belongs to the adenylate kinase family.</text>
</comment>
<dbReference type="InterPro" id="IPR008144">
    <property type="entry name" value="Guanylate_kin-like_dom"/>
</dbReference>
<dbReference type="InterPro" id="IPR027417">
    <property type="entry name" value="P-loop_NTPase"/>
</dbReference>
<dbReference type="PRINTS" id="PR00094">
    <property type="entry name" value="ADENYLTKNASE"/>
</dbReference>
<dbReference type="NCBIfam" id="NF001380">
    <property type="entry name" value="PRK00279.1-2"/>
    <property type="match status" value="1"/>
</dbReference>
<keyword evidence="2 6" id="KW-0545">Nucleotide biosynthesis</keyword>
<dbReference type="EMBL" id="QSVF01000016">
    <property type="protein sequence ID" value="RGO09218.1"/>
    <property type="molecule type" value="Genomic_DNA"/>
</dbReference>
<evidence type="ECO:0000256" key="1">
    <source>
        <dbReference type="ARBA" id="ARBA00022679"/>
    </source>
</evidence>
<dbReference type="AlphaFoldDB" id="A0A1Y4QAU5"/>
<dbReference type="SUPFAM" id="SSF52540">
    <property type="entry name" value="P-loop containing nucleoside triphosphate hydrolases"/>
    <property type="match status" value="1"/>
</dbReference>
<dbReference type="UniPathway" id="UPA00588">
    <property type="reaction ID" value="UER00649"/>
</dbReference>
<dbReference type="InterPro" id="IPR007862">
    <property type="entry name" value="Adenylate_kinase_lid-dom"/>
</dbReference>
<feature type="binding site" evidence="6">
    <location>
        <position position="92"/>
    </location>
    <ligand>
        <name>AMP</name>
        <dbReference type="ChEBI" id="CHEBI:456215"/>
    </ligand>
</feature>
<feature type="binding site" evidence="6">
    <location>
        <position position="160"/>
    </location>
    <ligand>
        <name>AMP</name>
        <dbReference type="ChEBI" id="CHEBI:456215"/>
    </ligand>
</feature>
<keyword evidence="6" id="KW-0963">Cytoplasm</keyword>
<dbReference type="InterPro" id="IPR033690">
    <property type="entry name" value="Adenylat_kinase_CS"/>
</dbReference>
<feature type="binding site" evidence="6">
    <location>
        <begin position="57"/>
        <end position="59"/>
    </location>
    <ligand>
        <name>AMP</name>
        <dbReference type="ChEBI" id="CHEBI:456215"/>
    </ligand>
</feature>
<protein>
    <recommendedName>
        <fullName evidence="6">Adenylate kinase</fullName>
        <shortName evidence="6">AK</shortName>
        <ecNumber evidence="6">2.7.4.3</ecNumber>
    </recommendedName>
    <alternativeName>
        <fullName evidence="6">ATP-AMP transphosphorylase</fullName>
    </alternativeName>
    <alternativeName>
        <fullName evidence="6">ATP:AMP phosphotransferase</fullName>
    </alternativeName>
    <alternativeName>
        <fullName evidence="6">Adenylate monophosphate kinase</fullName>
    </alternativeName>
</protein>
<feature type="binding site" evidence="6">
    <location>
        <begin position="85"/>
        <end position="88"/>
    </location>
    <ligand>
        <name>AMP</name>
        <dbReference type="ChEBI" id="CHEBI:456215"/>
    </ligand>
</feature>
<dbReference type="GO" id="GO:0005737">
    <property type="term" value="C:cytoplasm"/>
    <property type="evidence" value="ECO:0007669"/>
    <property type="project" value="UniProtKB-SubCell"/>
</dbReference>
<dbReference type="NCBIfam" id="NF001381">
    <property type="entry name" value="PRK00279.1-3"/>
    <property type="match status" value="1"/>
</dbReference>
<comment type="subunit">
    <text evidence="6">Monomer.</text>
</comment>
<feature type="binding site" evidence="6">
    <location>
        <position position="36"/>
    </location>
    <ligand>
        <name>AMP</name>
        <dbReference type="ChEBI" id="CHEBI:456215"/>
    </ligand>
</feature>
<feature type="binding site" evidence="6">
    <location>
        <position position="171"/>
    </location>
    <ligand>
        <name>AMP</name>
        <dbReference type="ChEBI" id="CHEBI:456215"/>
    </ligand>
</feature>
<comment type="catalytic activity">
    <reaction evidence="6">
        <text>AMP + ATP = 2 ADP</text>
        <dbReference type="Rhea" id="RHEA:12973"/>
        <dbReference type="ChEBI" id="CHEBI:30616"/>
        <dbReference type="ChEBI" id="CHEBI:456215"/>
        <dbReference type="ChEBI" id="CHEBI:456216"/>
        <dbReference type="EC" id="2.7.4.3"/>
    </reaction>
</comment>
<comment type="pathway">
    <text evidence="6">Purine metabolism; AMP biosynthesis via salvage pathway; AMP from ADP: step 1/1.</text>
</comment>
<reference evidence="10 12" key="3">
    <citation type="submission" date="2018-08" db="EMBL/GenBank/DDBJ databases">
        <title>A genome reference for cultivated species of the human gut microbiota.</title>
        <authorList>
            <person name="Zou Y."/>
            <person name="Xue W."/>
            <person name="Luo G."/>
        </authorList>
    </citation>
    <scope>NUCLEOTIDE SEQUENCE [LARGE SCALE GENOMIC DNA]</scope>
    <source>
        <strain evidence="10 12">OM02-6</strain>
    </source>
</reference>
<dbReference type="Pfam" id="PF05191">
    <property type="entry name" value="ADK_lid"/>
    <property type="match status" value="1"/>
</dbReference>
<dbReference type="PANTHER" id="PTHR23359">
    <property type="entry name" value="NUCLEOTIDE KINASE"/>
    <property type="match status" value="1"/>
</dbReference>
<dbReference type="Proteomes" id="UP000749320">
    <property type="component" value="Unassembled WGS sequence"/>
</dbReference>
<feature type="region of interest" description="LID" evidence="6">
    <location>
        <begin position="126"/>
        <end position="163"/>
    </location>
</feature>
<feature type="binding site" evidence="6">
    <location>
        <position position="150"/>
    </location>
    <ligand>
        <name>Zn(2+)</name>
        <dbReference type="ChEBI" id="CHEBI:29105"/>
        <note>structural</note>
    </ligand>
</feature>
<evidence type="ECO:0000313" key="12">
    <source>
        <dbReference type="Proteomes" id="UP000261087"/>
    </source>
</evidence>
<feature type="binding site" evidence="6">
    <location>
        <begin position="10"/>
        <end position="15"/>
    </location>
    <ligand>
        <name>ATP</name>
        <dbReference type="ChEBI" id="CHEBI:30616"/>
    </ligand>
</feature>
<keyword evidence="3 6" id="KW-0547">Nucleotide-binding</keyword>
<feature type="binding site" evidence="6">
    <location>
        <position position="199"/>
    </location>
    <ligand>
        <name>ATP</name>
        <dbReference type="ChEBI" id="CHEBI:30616"/>
    </ligand>
</feature>
<evidence type="ECO:0000313" key="10">
    <source>
        <dbReference type="EMBL" id="RGO09218.1"/>
    </source>
</evidence>
<evidence type="ECO:0000256" key="6">
    <source>
        <dbReference type="HAMAP-Rule" id="MF_00235"/>
    </source>
</evidence>
<evidence type="ECO:0000313" key="11">
    <source>
        <dbReference type="Proteomes" id="UP000196258"/>
    </source>
</evidence>
<dbReference type="InterPro" id="IPR000850">
    <property type="entry name" value="Adenylat/UMP-CMP_kin"/>
</dbReference>
<reference evidence="11" key="1">
    <citation type="submission" date="2017-04" db="EMBL/GenBank/DDBJ databases">
        <title>Function of individual gut microbiota members based on whole genome sequencing of pure cultures obtained from chicken caecum.</title>
        <authorList>
            <person name="Medvecky M."/>
            <person name="Cejkova D."/>
            <person name="Polansky O."/>
            <person name="Karasova D."/>
            <person name="Kubasova T."/>
            <person name="Cizek A."/>
            <person name="Rychlik I."/>
        </authorList>
    </citation>
    <scope>NUCLEOTIDE SEQUENCE [LARGE SCALE GENOMIC DNA]</scope>
    <source>
        <strain evidence="11">An149</strain>
    </source>
</reference>
<comment type="subcellular location">
    <subcellularLocation>
        <location evidence="6">Cytoplasm</location>
    </subcellularLocation>
</comment>
<reference evidence="9" key="2">
    <citation type="journal article" date="2018" name="BMC Genomics">
        <title>Whole genome sequencing and function prediction of 133 gut anaerobes isolated from chicken caecum in pure cultures.</title>
        <authorList>
            <person name="Medvecky M."/>
            <person name="Cejkova D."/>
            <person name="Polansky O."/>
            <person name="Karasova D."/>
            <person name="Kubasova T."/>
            <person name="Cizek A."/>
            <person name="Rychlik I."/>
        </authorList>
    </citation>
    <scope>NUCLEOTIDE SEQUENCE</scope>
    <source>
        <strain evidence="9">An149</strain>
    </source>
</reference>
<dbReference type="Proteomes" id="UP000261087">
    <property type="component" value="Unassembled WGS sequence"/>
</dbReference>
<keyword evidence="6" id="KW-0479">Metal-binding</keyword>
<feature type="binding site" evidence="6">
    <location>
        <position position="130"/>
    </location>
    <ligand>
        <name>Zn(2+)</name>
        <dbReference type="ChEBI" id="CHEBI:29105"/>
        <note>structural</note>
    </ligand>
</feature>
<dbReference type="EC" id="2.7.4.3" evidence="6"/>
<dbReference type="Gene3D" id="3.40.50.300">
    <property type="entry name" value="P-loop containing nucleotide triphosphate hydrolases"/>
    <property type="match status" value="1"/>
</dbReference>
<dbReference type="NCBIfam" id="NF011100">
    <property type="entry name" value="PRK14527.1"/>
    <property type="match status" value="1"/>
</dbReference>
<dbReference type="EMBL" id="NFLB01000012">
    <property type="protein sequence ID" value="OUQ04371.1"/>
    <property type="molecule type" value="Genomic_DNA"/>
</dbReference>
<feature type="binding site" evidence="6">
    <location>
        <position position="153"/>
    </location>
    <ligand>
        <name>Zn(2+)</name>
        <dbReference type="ChEBI" id="CHEBI:29105"/>
        <note>structural</note>
    </ligand>
</feature>
<evidence type="ECO:0000313" key="9">
    <source>
        <dbReference type="EMBL" id="OUQ04371.1"/>
    </source>
</evidence>
<comment type="function">
    <text evidence="6">Catalyzes the reversible transfer of the terminal phosphate group between ATP and AMP. Plays an important role in cellular energy homeostasis and in adenine nucleotide metabolism.</text>
</comment>
<dbReference type="GO" id="GO:0005524">
    <property type="term" value="F:ATP binding"/>
    <property type="evidence" value="ECO:0007669"/>
    <property type="project" value="UniProtKB-UniRule"/>
</dbReference>
<dbReference type="NCBIfam" id="TIGR01351">
    <property type="entry name" value="adk"/>
    <property type="match status" value="1"/>
</dbReference>